<reference evidence="2" key="1">
    <citation type="journal article" date="2023" name="Mol. Phylogenet. Evol.">
        <title>Genome-scale phylogeny and comparative genomics of the fungal order Sordariales.</title>
        <authorList>
            <person name="Hensen N."/>
            <person name="Bonometti L."/>
            <person name="Westerberg I."/>
            <person name="Brannstrom I.O."/>
            <person name="Guillou S."/>
            <person name="Cros-Aarteil S."/>
            <person name="Calhoun S."/>
            <person name="Haridas S."/>
            <person name="Kuo A."/>
            <person name="Mondo S."/>
            <person name="Pangilinan J."/>
            <person name="Riley R."/>
            <person name="LaButti K."/>
            <person name="Andreopoulos B."/>
            <person name="Lipzen A."/>
            <person name="Chen C."/>
            <person name="Yan M."/>
            <person name="Daum C."/>
            <person name="Ng V."/>
            <person name="Clum A."/>
            <person name="Steindorff A."/>
            <person name="Ohm R.A."/>
            <person name="Martin F."/>
            <person name="Silar P."/>
            <person name="Natvig D.O."/>
            <person name="Lalanne C."/>
            <person name="Gautier V."/>
            <person name="Ament-Velasquez S.L."/>
            <person name="Kruys A."/>
            <person name="Hutchinson M.I."/>
            <person name="Powell A.J."/>
            <person name="Barry K."/>
            <person name="Miller A.N."/>
            <person name="Grigoriev I.V."/>
            <person name="Debuchy R."/>
            <person name="Gladieux P."/>
            <person name="Hiltunen Thoren M."/>
            <person name="Johannesson H."/>
        </authorList>
    </citation>
    <scope>NUCLEOTIDE SEQUENCE</scope>
    <source>
        <strain evidence="2">CBS 168.71</strain>
    </source>
</reference>
<comment type="caution">
    <text evidence="2">The sequence shown here is derived from an EMBL/GenBank/DDBJ whole genome shotgun (WGS) entry which is preliminary data.</text>
</comment>
<feature type="transmembrane region" description="Helical" evidence="1">
    <location>
        <begin position="15"/>
        <end position="33"/>
    </location>
</feature>
<evidence type="ECO:0000256" key="1">
    <source>
        <dbReference type="SAM" id="Phobius"/>
    </source>
</evidence>
<evidence type="ECO:0000313" key="3">
    <source>
        <dbReference type="Proteomes" id="UP001278766"/>
    </source>
</evidence>
<dbReference type="Proteomes" id="UP001278766">
    <property type="component" value="Unassembled WGS sequence"/>
</dbReference>
<proteinExistence type="predicted"/>
<accession>A0AAE0HJQ0</accession>
<dbReference type="AlphaFoldDB" id="A0AAE0HJQ0"/>
<sequence length="161" mass="18263">MSTDDGAINEFTSQPVFWVLGLLTVVSCIVTIIKAPNQVPESYDARRPHWTRWLTPYITSRPRQLLFALPYLAAFSTQVLMLRWVGMTGARWIQAMFDSWPAQGGWAMQSHYYVVSILVLILLVLGSVLVGAFMAVCQFQSILELMYFNLDAGRGEKREGR</sequence>
<organism evidence="2 3">
    <name type="scientific">Chaetomium fimeti</name>
    <dbReference type="NCBI Taxonomy" id="1854472"/>
    <lineage>
        <taxon>Eukaryota</taxon>
        <taxon>Fungi</taxon>
        <taxon>Dikarya</taxon>
        <taxon>Ascomycota</taxon>
        <taxon>Pezizomycotina</taxon>
        <taxon>Sordariomycetes</taxon>
        <taxon>Sordariomycetidae</taxon>
        <taxon>Sordariales</taxon>
        <taxon>Chaetomiaceae</taxon>
        <taxon>Chaetomium</taxon>
    </lineage>
</organism>
<keyword evidence="3" id="KW-1185">Reference proteome</keyword>
<keyword evidence="1" id="KW-0812">Transmembrane</keyword>
<feature type="transmembrane region" description="Helical" evidence="1">
    <location>
        <begin position="112"/>
        <end position="136"/>
    </location>
</feature>
<dbReference type="GeneID" id="87835053"/>
<reference evidence="2" key="2">
    <citation type="submission" date="2023-06" db="EMBL/GenBank/DDBJ databases">
        <authorList>
            <consortium name="Lawrence Berkeley National Laboratory"/>
            <person name="Haridas S."/>
            <person name="Hensen N."/>
            <person name="Bonometti L."/>
            <person name="Westerberg I."/>
            <person name="Brannstrom I.O."/>
            <person name="Guillou S."/>
            <person name="Cros-Aarteil S."/>
            <person name="Calhoun S."/>
            <person name="Kuo A."/>
            <person name="Mondo S."/>
            <person name="Pangilinan J."/>
            <person name="Riley R."/>
            <person name="Labutti K."/>
            <person name="Andreopoulos B."/>
            <person name="Lipzen A."/>
            <person name="Chen C."/>
            <person name="Yanf M."/>
            <person name="Daum C."/>
            <person name="Ng V."/>
            <person name="Clum A."/>
            <person name="Steindorff A."/>
            <person name="Ohm R."/>
            <person name="Martin F."/>
            <person name="Silar P."/>
            <person name="Natvig D."/>
            <person name="Lalanne C."/>
            <person name="Gautier V."/>
            <person name="Ament-Velasquez S.L."/>
            <person name="Kruys A."/>
            <person name="Hutchinson M.I."/>
            <person name="Powell A.J."/>
            <person name="Barry K."/>
            <person name="Miller A.N."/>
            <person name="Grigoriev I.V."/>
            <person name="Debuchy R."/>
            <person name="Gladieux P."/>
            <person name="Thoren M.H."/>
            <person name="Johannesson H."/>
        </authorList>
    </citation>
    <scope>NUCLEOTIDE SEQUENCE</scope>
    <source>
        <strain evidence="2">CBS 168.71</strain>
    </source>
</reference>
<evidence type="ECO:0000313" key="2">
    <source>
        <dbReference type="EMBL" id="KAK3297701.1"/>
    </source>
</evidence>
<dbReference type="EMBL" id="JAUEPN010000003">
    <property type="protein sequence ID" value="KAK3297701.1"/>
    <property type="molecule type" value="Genomic_DNA"/>
</dbReference>
<feature type="transmembrane region" description="Helical" evidence="1">
    <location>
        <begin position="65"/>
        <end position="86"/>
    </location>
</feature>
<keyword evidence="1" id="KW-1133">Transmembrane helix</keyword>
<name>A0AAE0HJQ0_9PEZI</name>
<gene>
    <name evidence="2" type="ORF">B0H64DRAFT_130118</name>
</gene>
<protein>
    <submittedName>
        <fullName evidence="2">Uncharacterized protein</fullName>
    </submittedName>
</protein>
<keyword evidence="1" id="KW-0472">Membrane</keyword>
<dbReference type="RefSeq" id="XP_062661215.1">
    <property type="nucleotide sequence ID" value="XM_062798105.1"/>
</dbReference>